<evidence type="ECO:0000256" key="3">
    <source>
        <dbReference type="ARBA" id="ARBA00022722"/>
    </source>
</evidence>
<dbReference type="InterPro" id="IPR036691">
    <property type="entry name" value="Endo/exonu/phosph_ase_sf"/>
</dbReference>
<keyword evidence="3" id="KW-0540">Nuclease</keyword>
<dbReference type="PANTHER" id="PTHR15822:SF4">
    <property type="entry name" value="TYROSYL-DNA PHOSPHODIESTERASE 2"/>
    <property type="match status" value="1"/>
</dbReference>
<comment type="caution">
    <text evidence="11">The sequence shown here is derived from an EMBL/GenBank/DDBJ whole genome shotgun (WGS) entry which is preliminary data.</text>
</comment>
<evidence type="ECO:0000256" key="6">
    <source>
        <dbReference type="ARBA" id="ARBA00022801"/>
    </source>
</evidence>
<dbReference type="PANTHER" id="PTHR15822">
    <property type="entry name" value="TRAF AND TNF RECEPTOR-ASSOCIATED PROTEIN"/>
    <property type="match status" value="1"/>
</dbReference>
<keyword evidence="5" id="KW-0227">DNA damage</keyword>
<keyword evidence="7" id="KW-0460">Magnesium</keyword>
<feature type="transmembrane region" description="Helical" evidence="9">
    <location>
        <begin position="38"/>
        <end position="61"/>
    </location>
</feature>
<keyword evidence="12" id="KW-1185">Reference proteome</keyword>
<keyword evidence="9" id="KW-1133">Transmembrane helix</keyword>
<evidence type="ECO:0000313" key="11">
    <source>
        <dbReference type="EMBL" id="MBD8002228.1"/>
    </source>
</evidence>
<dbReference type="EMBL" id="JACSPQ010000006">
    <property type="protein sequence ID" value="MBD8002228.1"/>
    <property type="molecule type" value="Genomic_DNA"/>
</dbReference>
<sequence>MNVIGCTLRFLLFLVNAGVGVGFLICAYSPYLSPVSHPLWACTGLLFPVFLSLNFLFFLVWLLWKRNYVWLPLLVFVAGWGAVRNYIPVNIAREPETETPIKLLTYNTWGMKTETDENGSKTNPVLNYLKGCGADIVCLQEYPVNDKKIHKELVSVYPYIKSYSIAKGLGVACLSKYPILESELIRFPSAYNCSALFRLKMQDDTLAVVCNHLESNKLSSEDRKKYKELLKSPSEQQLTTSGRYLLRKYAEAVAVRAVQADSVAQVIKNNRSHYMVVCGDFNDSPISYAHRVISKGLKDAYVEAGCGPGFSYNRNYFYFRIDHILTSDAFRVLDCRVDRSIRASDHYPVWCMLEKR</sequence>
<dbReference type="CDD" id="cd09084">
    <property type="entry name" value="EEP-2"/>
    <property type="match status" value="1"/>
</dbReference>
<keyword evidence="8" id="KW-0234">DNA repair</keyword>
<dbReference type="Proteomes" id="UP000616346">
    <property type="component" value="Unassembled WGS sequence"/>
</dbReference>
<keyword evidence="11" id="KW-0255">Endonuclease</keyword>
<dbReference type="GO" id="GO:0004519">
    <property type="term" value="F:endonuclease activity"/>
    <property type="evidence" value="ECO:0007669"/>
    <property type="project" value="UniProtKB-KW"/>
</dbReference>
<dbReference type="SUPFAM" id="SSF56219">
    <property type="entry name" value="DNase I-like"/>
    <property type="match status" value="1"/>
</dbReference>
<reference evidence="11 12" key="1">
    <citation type="submission" date="2020-08" db="EMBL/GenBank/DDBJ databases">
        <title>A Genomic Blueprint of the Chicken Gut Microbiome.</title>
        <authorList>
            <person name="Gilroy R."/>
            <person name="Ravi A."/>
            <person name="Getino M."/>
            <person name="Pursley I."/>
            <person name="Horton D.L."/>
            <person name="Alikhan N.-F."/>
            <person name="Baker D."/>
            <person name="Gharbi K."/>
            <person name="Hall N."/>
            <person name="Watson M."/>
            <person name="Adriaenssens E.M."/>
            <person name="Foster-Nyarko E."/>
            <person name="Jarju S."/>
            <person name="Secka A."/>
            <person name="Antonio M."/>
            <person name="Oren A."/>
            <person name="Chaudhuri R."/>
            <person name="La Ragione R.M."/>
            <person name="Hildebrand F."/>
            <person name="Pallen M.J."/>
        </authorList>
    </citation>
    <scope>NUCLEOTIDE SEQUENCE [LARGE SCALE GENOMIC DNA]</scope>
    <source>
        <strain evidence="11 12">Sa1YUN3</strain>
    </source>
</reference>
<evidence type="ECO:0000256" key="5">
    <source>
        <dbReference type="ARBA" id="ARBA00022763"/>
    </source>
</evidence>
<comment type="cofactor">
    <cofactor evidence="2">
        <name>Mg(2+)</name>
        <dbReference type="ChEBI" id="CHEBI:18420"/>
    </cofactor>
</comment>
<protein>
    <submittedName>
        <fullName evidence="11">Endonuclease/exonuclease/phosphatase family protein</fullName>
    </submittedName>
</protein>
<gene>
    <name evidence="11" type="ORF">H9626_08365</name>
</gene>
<dbReference type="Pfam" id="PF03372">
    <property type="entry name" value="Exo_endo_phos"/>
    <property type="match status" value="1"/>
</dbReference>
<keyword evidence="6" id="KW-0378">Hydrolase</keyword>
<feature type="transmembrane region" description="Helical" evidence="9">
    <location>
        <begin position="68"/>
        <end position="87"/>
    </location>
</feature>
<dbReference type="Gene3D" id="3.60.10.10">
    <property type="entry name" value="Endonuclease/exonuclease/phosphatase"/>
    <property type="match status" value="1"/>
</dbReference>
<feature type="domain" description="Endonuclease/exonuclease/phosphatase" evidence="10">
    <location>
        <begin position="104"/>
        <end position="346"/>
    </location>
</feature>
<keyword evidence="4" id="KW-0479">Metal-binding</keyword>
<evidence type="ECO:0000256" key="9">
    <source>
        <dbReference type="SAM" id="Phobius"/>
    </source>
</evidence>
<evidence type="ECO:0000256" key="8">
    <source>
        <dbReference type="ARBA" id="ARBA00023204"/>
    </source>
</evidence>
<dbReference type="InterPro" id="IPR051547">
    <property type="entry name" value="TDP2-like"/>
</dbReference>
<evidence type="ECO:0000256" key="1">
    <source>
        <dbReference type="ARBA" id="ARBA00001936"/>
    </source>
</evidence>
<evidence type="ECO:0000256" key="4">
    <source>
        <dbReference type="ARBA" id="ARBA00022723"/>
    </source>
</evidence>
<dbReference type="InterPro" id="IPR005135">
    <property type="entry name" value="Endo/exonuclease/phosphatase"/>
</dbReference>
<accession>A0ABR8VBS4</accession>
<evidence type="ECO:0000256" key="2">
    <source>
        <dbReference type="ARBA" id="ARBA00001946"/>
    </source>
</evidence>
<comment type="cofactor">
    <cofactor evidence="1">
        <name>Mn(2+)</name>
        <dbReference type="ChEBI" id="CHEBI:29035"/>
    </cofactor>
</comment>
<evidence type="ECO:0000259" key="10">
    <source>
        <dbReference type="Pfam" id="PF03372"/>
    </source>
</evidence>
<keyword evidence="9" id="KW-0472">Membrane</keyword>
<name>A0ABR8VBS4_9BACT</name>
<evidence type="ECO:0000313" key="12">
    <source>
        <dbReference type="Proteomes" id="UP000616346"/>
    </source>
</evidence>
<evidence type="ECO:0000256" key="7">
    <source>
        <dbReference type="ARBA" id="ARBA00022842"/>
    </source>
</evidence>
<keyword evidence="9" id="KW-0812">Transmembrane</keyword>
<proteinExistence type="predicted"/>
<feature type="transmembrane region" description="Helical" evidence="9">
    <location>
        <begin position="12"/>
        <end position="32"/>
    </location>
</feature>
<organism evidence="11 12">
    <name type="scientific">Phocaeicola faecium</name>
    <dbReference type="NCBI Taxonomy" id="2762213"/>
    <lineage>
        <taxon>Bacteria</taxon>
        <taxon>Pseudomonadati</taxon>
        <taxon>Bacteroidota</taxon>
        <taxon>Bacteroidia</taxon>
        <taxon>Bacteroidales</taxon>
        <taxon>Bacteroidaceae</taxon>
        <taxon>Phocaeicola</taxon>
    </lineage>
</organism>
<dbReference type="RefSeq" id="WP_191710191.1">
    <property type="nucleotide sequence ID" value="NZ_JACSPQ010000006.1"/>
</dbReference>